<gene>
    <name evidence="2" type="ORF">DARMORV10_C03P63120.1</name>
</gene>
<feature type="transmembrane region" description="Helical" evidence="1">
    <location>
        <begin position="6"/>
        <end position="23"/>
    </location>
</feature>
<keyword evidence="1" id="KW-0812">Transmembrane</keyword>
<proteinExistence type="predicted"/>
<dbReference type="Proteomes" id="UP001295469">
    <property type="component" value="Chromosome C03"/>
</dbReference>
<dbReference type="AlphaFoldDB" id="A0A816IIT8"/>
<keyword evidence="1" id="KW-1133">Transmembrane helix</keyword>
<accession>A0A816IIT8</accession>
<reference evidence="2" key="1">
    <citation type="submission" date="2021-01" db="EMBL/GenBank/DDBJ databases">
        <authorList>
            <consortium name="Genoscope - CEA"/>
            <person name="William W."/>
        </authorList>
    </citation>
    <scope>NUCLEOTIDE SEQUENCE</scope>
</reference>
<sequence>MIGFPSYLYFIFPLILFFKYLHIKERKFFIERYERLQGKKTETGLSSSPSSPSEFVAVDLSLLLVTLFFRNPLYLYGGLVLPLQRTDEIHIPNPSWMQSPSYEEAWNEPHIWFRPNKVLIFLEQ</sequence>
<evidence type="ECO:0000256" key="1">
    <source>
        <dbReference type="SAM" id="Phobius"/>
    </source>
</evidence>
<name>A0A816IIT8_BRANA</name>
<dbReference type="EMBL" id="HG994367">
    <property type="protein sequence ID" value="CAF1707440.1"/>
    <property type="molecule type" value="Genomic_DNA"/>
</dbReference>
<keyword evidence="1" id="KW-0472">Membrane</keyword>
<evidence type="ECO:0000313" key="2">
    <source>
        <dbReference type="EMBL" id="CAF1707440.1"/>
    </source>
</evidence>
<protein>
    <submittedName>
        <fullName evidence="2">(rape) hypothetical protein</fullName>
    </submittedName>
</protein>
<organism evidence="2">
    <name type="scientific">Brassica napus</name>
    <name type="common">Rape</name>
    <dbReference type="NCBI Taxonomy" id="3708"/>
    <lineage>
        <taxon>Eukaryota</taxon>
        <taxon>Viridiplantae</taxon>
        <taxon>Streptophyta</taxon>
        <taxon>Embryophyta</taxon>
        <taxon>Tracheophyta</taxon>
        <taxon>Spermatophyta</taxon>
        <taxon>Magnoliopsida</taxon>
        <taxon>eudicotyledons</taxon>
        <taxon>Gunneridae</taxon>
        <taxon>Pentapetalae</taxon>
        <taxon>rosids</taxon>
        <taxon>malvids</taxon>
        <taxon>Brassicales</taxon>
        <taxon>Brassicaceae</taxon>
        <taxon>Brassiceae</taxon>
        <taxon>Brassica</taxon>
    </lineage>
</organism>